<dbReference type="EMBL" id="JANTQA010000019">
    <property type="protein sequence ID" value="KAJ3446695.1"/>
    <property type="molecule type" value="Genomic_DNA"/>
</dbReference>
<dbReference type="InterPro" id="IPR001611">
    <property type="entry name" value="Leu-rich_rpt"/>
</dbReference>
<dbReference type="Gene3D" id="3.80.10.10">
    <property type="entry name" value="Ribonuclease Inhibitor"/>
    <property type="match status" value="3"/>
</dbReference>
<sequence>MGQNLTSEIKHLNETRARTLDASSRGLVTIDASIPPCPNLIELNLSNNKISSIPSILLKDFASLRIVDLSYNSLKTIVPEIAMLQNLMKLSLVCNQMTTIPKEICQCTALIELNLNDNEVSFLPDNIGDLELLRKLYVHKNHLKSLPDSIGNLVSLIELDVGDNDLSELNVNIFGCSDLRYLDASNNTISNISGEAIKGLNRLTCLNFGGNELTELPEEMSQLVNLKEFLLYENKFSYFPRVLTNLWNLEILDLNNNEIKEVPMQIAAMLSLKNLSLAANSIRNIPKELSVMTHLQQLNLQENPLVSALQAVFQYNENWKVIEAVFMVLSYGNASKGAKEFLEELEKLKEQFRKQKETEENL</sequence>
<name>A0AAV8A3K5_9EUKA</name>
<comment type="caution">
    <text evidence="5">The sequence shown here is derived from an EMBL/GenBank/DDBJ whole genome shotgun (WGS) entry which is preliminary data.</text>
</comment>
<feature type="coiled-coil region" evidence="3">
    <location>
        <begin position="331"/>
        <end position="362"/>
    </location>
</feature>
<dbReference type="SMART" id="SM00364">
    <property type="entry name" value="LRR_BAC"/>
    <property type="match status" value="6"/>
</dbReference>
<protein>
    <recommendedName>
        <fullName evidence="4">Disease resistance R13L4/SHOC-2-like LRR domain-containing protein</fullName>
    </recommendedName>
</protein>
<evidence type="ECO:0000313" key="6">
    <source>
        <dbReference type="Proteomes" id="UP001146793"/>
    </source>
</evidence>
<dbReference type="PROSITE" id="PS51450">
    <property type="entry name" value="LRR"/>
    <property type="match status" value="3"/>
</dbReference>
<accession>A0AAV8A3K5</accession>
<keyword evidence="3" id="KW-0175">Coiled coil</keyword>
<dbReference type="AlphaFoldDB" id="A0AAV8A3K5"/>
<dbReference type="GO" id="GO:0005737">
    <property type="term" value="C:cytoplasm"/>
    <property type="evidence" value="ECO:0007669"/>
    <property type="project" value="TreeGrafter"/>
</dbReference>
<dbReference type="InterPro" id="IPR032675">
    <property type="entry name" value="LRR_dom_sf"/>
</dbReference>
<keyword evidence="1" id="KW-0433">Leucine-rich repeat</keyword>
<dbReference type="PANTHER" id="PTHR48051">
    <property type="match status" value="1"/>
</dbReference>
<dbReference type="PANTHER" id="PTHR48051:SF1">
    <property type="entry name" value="RAS SUPPRESSOR PROTEIN 1"/>
    <property type="match status" value="1"/>
</dbReference>
<proteinExistence type="predicted"/>
<evidence type="ECO:0000256" key="2">
    <source>
        <dbReference type="ARBA" id="ARBA00022737"/>
    </source>
</evidence>
<dbReference type="InterPro" id="IPR003591">
    <property type="entry name" value="Leu-rich_rpt_typical-subtyp"/>
</dbReference>
<evidence type="ECO:0000256" key="3">
    <source>
        <dbReference type="SAM" id="Coils"/>
    </source>
</evidence>
<evidence type="ECO:0000313" key="5">
    <source>
        <dbReference type="EMBL" id="KAJ3446695.1"/>
    </source>
</evidence>
<gene>
    <name evidence="5" type="ORF">M0812_08024</name>
</gene>
<reference evidence="5" key="1">
    <citation type="submission" date="2022-08" db="EMBL/GenBank/DDBJ databases">
        <title>Novel sulphate-reducing endosymbionts in the free-living metamonad Anaeramoeba.</title>
        <authorList>
            <person name="Jerlstrom-Hultqvist J."/>
            <person name="Cepicka I."/>
            <person name="Gallot-Lavallee L."/>
            <person name="Salas-Leiva D."/>
            <person name="Curtis B.A."/>
            <person name="Zahonova K."/>
            <person name="Pipaliya S."/>
            <person name="Dacks J."/>
            <person name="Roger A.J."/>
        </authorList>
    </citation>
    <scope>NUCLEOTIDE SEQUENCE</scope>
    <source>
        <strain evidence="5">Busselton2</strain>
    </source>
</reference>
<organism evidence="5 6">
    <name type="scientific">Anaeramoeba flamelloides</name>
    <dbReference type="NCBI Taxonomy" id="1746091"/>
    <lineage>
        <taxon>Eukaryota</taxon>
        <taxon>Metamonada</taxon>
        <taxon>Anaeramoebidae</taxon>
        <taxon>Anaeramoeba</taxon>
    </lineage>
</organism>
<evidence type="ECO:0000259" key="4">
    <source>
        <dbReference type="Pfam" id="PF23598"/>
    </source>
</evidence>
<dbReference type="InterPro" id="IPR050216">
    <property type="entry name" value="LRR_domain-containing"/>
</dbReference>
<dbReference type="Pfam" id="PF23598">
    <property type="entry name" value="LRR_14"/>
    <property type="match status" value="1"/>
</dbReference>
<dbReference type="Proteomes" id="UP001146793">
    <property type="component" value="Unassembled WGS sequence"/>
</dbReference>
<dbReference type="SMART" id="SM00369">
    <property type="entry name" value="LRR_TYP"/>
    <property type="match status" value="10"/>
</dbReference>
<dbReference type="SUPFAM" id="SSF52058">
    <property type="entry name" value="L domain-like"/>
    <property type="match status" value="1"/>
</dbReference>
<evidence type="ECO:0000256" key="1">
    <source>
        <dbReference type="ARBA" id="ARBA00022614"/>
    </source>
</evidence>
<keyword evidence="2" id="KW-0677">Repeat</keyword>
<dbReference type="Pfam" id="PF13855">
    <property type="entry name" value="LRR_8"/>
    <property type="match status" value="2"/>
</dbReference>
<dbReference type="InterPro" id="IPR055414">
    <property type="entry name" value="LRR_R13L4/SHOC2-like"/>
</dbReference>
<feature type="domain" description="Disease resistance R13L4/SHOC-2-like LRR" evidence="4">
    <location>
        <begin position="44"/>
        <end position="164"/>
    </location>
</feature>